<feature type="region of interest" description="Disordered" evidence="1">
    <location>
        <begin position="181"/>
        <end position="238"/>
    </location>
</feature>
<dbReference type="EMBL" id="WIXE01023872">
    <property type="protein sequence ID" value="KAK5966111.1"/>
    <property type="molecule type" value="Genomic_DNA"/>
</dbReference>
<dbReference type="Proteomes" id="UP001331761">
    <property type="component" value="Unassembled WGS sequence"/>
</dbReference>
<protein>
    <submittedName>
        <fullName evidence="2">Uncharacterized protein</fullName>
    </submittedName>
</protein>
<evidence type="ECO:0000313" key="2">
    <source>
        <dbReference type="EMBL" id="KAK5966111.1"/>
    </source>
</evidence>
<dbReference type="AlphaFoldDB" id="A0AAN8EQQ2"/>
<evidence type="ECO:0000313" key="3">
    <source>
        <dbReference type="Proteomes" id="UP001331761"/>
    </source>
</evidence>
<gene>
    <name evidence="2" type="ORF">GCK32_002491</name>
</gene>
<evidence type="ECO:0000256" key="1">
    <source>
        <dbReference type="SAM" id="MobiDB-lite"/>
    </source>
</evidence>
<comment type="caution">
    <text evidence="2">The sequence shown here is derived from an EMBL/GenBank/DDBJ whole genome shotgun (WGS) entry which is preliminary data.</text>
</comment>
<reference evidence="2 3" key="1">
    <citation type="submission" date="2019-10" db="EMBL/GenBank/DDBJ databases">
        <title>Assembly and Annotation for the nematode Trichostrongylus colubriformis.</title>
        <authorList>
            <person name="Martin J."/>
        </authorList>
    </citation>
    <scope>NUCLEOTIDE SEQUENCE [LARGE SCALE GENOMIC DNA]</scope>
    <source>
        <strain evidence="2">G859</strain>
        <tissue evidence="2">Whole worm</tissue>
    </source>
</reference>
<keyword evidence="3" id="KW-1185">Reference proteome</keyword>
<accession>A0AAN8EQQ2</accession>
<feature type="region of interest" description="Disordered" evidence="1">
    <location>
        <begin position="1"/>
        <end position="44"/>
    </location>
</feature>
<proteinExistence type="predicted"/>
<organism evidence="2 3">
    <name type="scientific">Trichostrongylus colubriformis</name>
    <name type="common">Black scour worm</name>
    <dbReference type="NCBI Taxonomy" id="6319"/>
    <lineage>
        <taxon>Eukaryota</taxon>
        <taxon>Metazoa</taxon>
        <taxon>Ecdysozoa</taxon>
        <taxon>Nematoda</taxon>
        <taxon>Chromadorea</taxon>
        <taxon>Rhabditida</taxon>
        <taxon>Rhabditina</taxon>
        <taxon>Rhabditomorpha</taxon>
        <taxon>Strongyloidea</taxon>
        <taxon>Trichostrongylidae</taxon>
        <taxon>Trichostrongylus</taxon>
    </lineage>
</organism>
<sequence>MGNRSSSHYLPPPPPWTHGPYPAYATPSGIYDGKRPLNGPPGAFAEPYVPHPNLRRSMVSLNADSGYLTSPSDSERMRMRGSRLSLNHLDFERQQQLVFPPDLKTIKKLEKMEKKQQKLLKKMGNRPMPPLPPSTMFLQPRPMPPPPHYSRAMSFDDLHRAHLAAVDGRFREQCRNGTRFQIPIDRHSGRSSLSTTTPSGQAVHRGGSMTSSPVTSISDSHTGDGWTSSPLRRDARGN</sequence>
<name>A0AAN8EQQ2_TRICO</name>
<feature type="compositionally biased region" description="Polar residues" evidence="1">
    <location>
        <begin position="190"/>
        <end position="200"/>
    </location>
</feature>
<feature type="compositionally biased region" description="Polar residues" evidence="1">
    <location>
        <begin position="208"/>
        <end position="230"/>
    </location>
</feature>